<evidence type="ECO:0000313" key="2">
    <source>
        <dbReference type="EMBL" id="CAF4142829.1"/>
    </source>
</evidence>
<evidence type="ECO:0000256" key="1">
    <source>
        <dbReference type="SAM" id="Phobius"/>
    </source>
</evidence>
<dbReference type="Proteomes" id="UP000663868">
    <property type="component" value="Unassembled WGS sequence"/>
</dbReference>
<keyword evidence="1" id="KW-1133">Transmembrane helix</keyword>
<name>A0A819XWL9_9BILA</name>
<gene>
    <name evidence="2" type="ORF">KXQ929_LOCUS36802</name>
</gene>
<reference evidence="2" key="1">
    <citation type="submission" date="2021-02" db="EMBL/GenBank/DDBJ databases">
        <authorList>
            <person name="Nowell W R."/>
        </authorList>
    </citation>
    <scope>NUCLEOTIDE SEQUENCE</scope>
</reference>
<accession>A0A819XWL9</accession>
<keyword evidence="1" id="KW-0812">Transmembrane</keyword>
<dbReference type="AlphaFoldDB" id="A0A819XWL9"/>
<proteinExistence type="predicted"/>
<feature type="transmembrane region" description="Helical" evidence="1">
    <location>
        <begin position="50"/>
        <end position="71"/>
    </location>
</feature>
<comment type="caution">
    <text evidence="2">The sequence shown here is derived from an EMBL/GenBank/DDBJ whole genome shotgun (WGS) entry which is preliminary data.</text>
</comment>
<sequence length="85" mass="9674">MQESNTLANQINPIKSTNEIYTKIEESTGINSNQIKATPTYPTMVMRKLISTQLLSFLLQSLLKLVVLKFIQMKCMILNDKLNVV</sequence>
<evidence type="ECO:0000313" key="3">
    <source>
        <dbReference type="Proteomes" id="UP000663868"/>
    </source>
</evidence>
<protein>
    <submittedName>
        <fullName evidence="2">Uncharacterized protein</fullName>
    </submittedName>
</protein>
<keyword evidence="1" id="KW-0472">Membrane</keyword>
<dbReference type="EMBL" id="CAJOBB010005854">
    <property type="protein sequence ID" value="CAF4142829.1"/>
    <property type="molecule type" value="Genomic_DNA"/>
</dbReference>
<organism evidence="2 3">
    <name type="scientific">Adineta steineri</name>
    <dbReference type="NCBI Taxonomy" id="433720"/>
    <lineage>
        <taxon>Eukaryota</taxon>
        <taxon>Metazoa</taxon>
        <taxon>Spiralia</taxon>
        <taxon>Gnathifera</taxon>
        <taxon>Rotifera</taxon>
        <taxon>Eurotatoria</taxon>
        <taxon>Bdelloidea</taxon>
        <taxon>Adinetida</taxon>
        <taxon>Adinetidae</taxon>
        <taxon>Adineta</taxon>
    </lineage>
</organism>